<evidence type="ECO:0000256" key="1">
    <source>
        <dbReference type="ARBA" id="ARBA00022737"/>
    </source>
</evidence>
<evidence type="ECO:0000256" key="4">
    <source>
        <dbReference type="SAM" id="Phobius"/>
    </source>
</evidence>
<dbReference type="InterPro" id="IPR000177">
    <property type="entry name" value="Apple"/>
</dbReference>
<evidence type="ECO:0000256" key="3">
    <source>
        <dbReference type="SAM" id="MobiDB-lite"/>
    </source>
</evidence>
<evidence type="ECO:0000313" key="5">
    <source>
        <dbReference type="EMBL" id="QHT31125.1"/>
    </source>
</evidence>
<dbReference type="EMBL" id="MN738915">
    <property type="protein sequence ID" value="QHT31125.1"/>
    <property type="molecule type" value="Genomic_DNA"/>
</dbReference>
<dbReference type="GO" id="GO:0006508">
    <property type="term" value="P:proteolysis"/>
    <property type="evidence" value="ECO:0007669"/>
    <property type="project" value="InterPro"/>
</dbReference>
<accession>A0A6C0EV22</accession>
<dbReference type="Gene3D" id="3.50.4.10">
    <property type="entry name" value="Hepatocyte Growth Factor"/>
    <property type="match status" value="1"/>
</dbReference>
<feature type="region of interest" description="Disordered" evidence="3">
    <location>
        <begin position="58"/>
        <end position="80"/>
    </location>
</feature>
<feature type="transmembrane region" description="Helical" evidence="4">
    <location>
        <begin position="818"/>
        <end position="836"/>
    </location>
</feature>
<dbReference type="InterPro" id="IPR036426">
    <property type="entry name" value="Bulb-type_lectin_dom_sf"/>
</dbReference>
<protein>
    <submittedName>
        <fullName evidence="5">Uncharacterized protein</fullName>
    </submittedName>
</protein>
<keyword evidence="1" id="KW-0677">Repeat</keyword>
<organism evidence="5">
    <name type="scientific">viral metagenome</name>
    <dbReference type="NCBI Taxonomy" id="1070528"/>
    <lineage>
        <taxon>unclassified sequences</taxon>
        <taxon>metagenomes</taxon>
        <taxon>organismal metagenomes</taxon>
    </lineage>
</organism>
<dbReference type="SUPFAM" id="SSF51110">
    <property type="entry name" value="alpha-D-mannose-specific plant lectins"/>
    <property type="match status" value="1"/>
</dbReference>
<dbReference type="AlphaFoldDB" id="A0A6C0EV22"/>
<proteinExistence type="predicted"/>
<reference evidence="5" key="1">
    <citation type="journal article" date="2020" name="Nature">
        <title>Giant virus diversity and host interactions through global metagenomics.</title>
        <authorList>
            <person name="Schulz F."/>
            <person name="Roux S."/>
            <person name="Paez-Espino D."/>
            <person name="Jungbluth S."/>
            <person name="Walsh D.A."/>
            <person name="Denef V.J."/>
            <person name="McMahon K.D."/>
            <person name="Konstantinidis K.T."/>
            <person name="Eloe-Fadrosh E.A."/>
            <person name="Kyrpides N.C."/>
            <person name="Woyke T."/>
        </authorList>
    </citation>
    <scope>NUCLEOTIDE SEQUENCE</scope>
    <source>
        <strain evidence="5">GVMAG-M-3300009155-2</strain>
    </source>
</reference>
<feature type="compositionally biased region" description="Basic and acidic residues" evidence="3">
    <location>
        <begin position="58"/>
        <end position="73"/>
    </location>
</feature>
<keyword evidence="4" id="KW-1133">Transmembrane helix</keyword>
<sequence>MSGILNLFSSTNDLTKKNSITNSASDYTKTNINVFKPTPGLSQGDKFKKYQKKIRQNLDKTVKTSNSKSKEGFSSKNTNTDFSLTKETRNVLSETNIIPEERDITFLQEQYKITLDEYENLLAKLSGATSGYLNRVSPNNPYLGKNIKIGKEIMYVTQQGIAKWYPDFWAIYYTCGRNGCPPNGQFIDTNLQWSINYETPGATIPTTPSLVTGTPMIQGQSCGNEGKNVYVNNMLDPNLQITPFYHGCFQDSITSPAMDYIGNTPLTSSSGTYNIDQCKQAAIDNGYNLYALQNVDENTSLGYCAVSNYMTNAAMYGLSMIPTAMVPLWSSGTSGQSGNVAVLTDQGALAVYNSSGTSVFNTDYSKSQPSNYLGCYVDAPNRAMPLYNGGSQEYNNAQCQQIAQQNGAAFYGLQNSTSGTTAQCAISSNWQLTSQYGKAGNCTQIGDGSYSGGGWSNAVYNTSLPQSNYFLALQDDGNMVICRGTSPLDNQGYIWATGVKVQQANPDYAAAKGKYGQNYITQGSTLAAGDFIGSPSGNMALIMQDDGNLVLYSFRFETNCKKIKDSNMIGGGVGANPVYELNIAGTKSNMGKLAYIDQNAELHAYPDDNKQSINEYTSFMNMDSGGNDIPNAASANSTIEQCQAVCNDNTDCYGFVFDTRNGSNICYPKNSGVYPVGDKQLLSGVNLFIKNVQPEFVPIGVSNNTNNSDTITYQNYVNGGNIGNEYGLSNATRLQKQELTQLQNRLNLLGSQIKNQTNSFIKGDTMINNQGVRNMVGLGSYLNEIDNTNNKIKATTGGNLQNILNDSDIVVLQQNYNYLFWSILAAGTVLISMNIIKK</sequence>
<name>A0A6C0EV22_9ZZZZ</name>
<dbReference type="CDD" id="cd01100">
    <property type="entry name" value="APPLE_Factor_XI_like"/>
    <property type="match status" value="1"/>
</dbReference>
<dbReference type="Gene3D" id="2.90.10.10">
    <property type="entry name" value="Bulb-type lectin domain"/>
    <property type="match status" value="2"/>
</dbReference>
<keyword evidence="2" id="KW-1015">Disulfide bond</keyword>
<dbReference type="GO" id="GO:0005576">
    <property type="term" value="C:extracellular region"/>
    <property type="evidence" value="ECO:0007669"/>
    <property type="project" value="InterPro"/>
</dbReference>
<keyword evidence="4" id="KW-0472">Membrane</keyword>
<keyword evidence="4" id="KW-0812">Transmembrane</keyword>
<evidence type="ECO:0000256" key="2">
    <source>
        <dbReference type="ARBA" id="ARBA00023157"/>
    </source>
</evidence>